<evidence type="ECO:0000256" key="1">
    <source>
        <dbReference type="SAM" id="Coils"/>
    </source>
</evidence>
<name>A0A9D1NUF3_9FIRM</name>
<dbReference type="SMART" id="SM00028">
    <property type="entry name" value="TPR"/>
    <property type="match status" value="4"/>
</dbReference>
<dbReference type="Gene3D" id="3.40.50.300">
    <property type="entry name" value="P-loop containing nucleotide triphosphate hydrolases"/>
    <property type="match status" value="1"/>
</dbReference>
<feature type="coiled-coil region" evidence="1">
    <location>
        <begin position="4"/>
        <end position="55"/>
    </location>
</feature>
<evidence type="ECO:0000313" key="4">
    <source>
        <dbReference type="Proteomes" id="UP000886723"/>
    </source>
</evidence>
<dbReference type="Proteomes" id="UP000886723">
    <property type="component" value="Unassembled WGS sequence"/>
</dbReference>
<reference evidence="3" key="1">
    <citation type="submission" date="2020-10" db="EMBL/GenBank/DDBJ databases">
        <authorList>
            <person name="Gilroy R."/>
        </authorList>
    </citation>
    <scope>NUCLEOTIDE SEQUENCE</scope>
    <source>
        <strain evidence="3">ChiBcec2-4451</strain>
    </source>
</reference>
<comment type="caution">
    <text evidence="3">The sequence shown here is derived from an EMBL/GenBank/DDBJ whole genome shotgun (WGS) entry which is preliminary data.</text>
</comment>
<dbReference type="PANTHER" id="PTHR47691:SF3">
    <property type="entry name" value="HTH-TYPE TRANSCRIPTIONAL REGULATOR RV0890C-RELATED"/>
    <property type="match status" value="1"/>
</dbReference>
<dbReference type="InterPro" id="IPR027417">
    <property type="entry name" value="P-loop_NTPase"/>
</dbReference>
<accession>A0A9D1NUF3</accession>
<feature type="domain" description="NB-ARC" evidence="2">
    <location>
        <begin position="82"/>
        <end position="228"/>
    </location>
</feature>
<dbReference type="GO" id="GO:0043531">
    <property type="term" value="F:ADP binding"/>
    <property type="evidence" value="ECO:0007669"/>
    <property type="project" value="InterPro"/>
</dbReference>
<evidence type="ECO:0000313" key="3">
    <source>
        <dbReference type="EMBL" id="HIV12682.1"/>
    </source>
</evidence>
<proteinExistence type="predicted"/>
<organism evidence="3 4">
    <name type="scientific">Candidatus Pullilachnospira stercoravium</name>
    <dbReference type="NCBI Taxonomy" id="2840913"/>
    <lineage>
        <taxon>Bacteria</taxon>
        <taxon>Bacillati</taxon>
        <taxon>Bacillota</taxon>
        <taxon>Clostridia</taxon>
        <taxon>Lachnospirales</taxon>
        <taxon>Lachnospiraceae</taxon>
        <taxon>Lachnospiraceae incertae sedis</taxon>
        <taxon>Candidatus Pullilachnospira</taxon>
    </lineage>
</organism>
<dbReference type="SUPFAM" id="SSF48452">
    <property type="entry name" value="TPR-like"/>
    <property type="match status" value="2"/>
</dbReference>
<dbReference type="EMBL" id="DVON01000133">
    <property type="protein sequence ID" value="HIV12682.1"/>
    <property type="molecule type" value="Genomic_DNA"/>
</dbReference>
<dbReference type="Gene3D" id="1.25.40.10">
    <property type="entry name" value="Tetratricopeptide repeat domain"/>
    <property type="match status" value="2"/>
</dbReference>
<dbReference type="InterPro" id="IPR002182">
    <property type="entry name" value="NB-ARC"/>
</dbReference>
<evidence type="ECO:0000259" key="2">
    <source>
        <dbReference type="Pfam" id="PF00931"/>
    </source>
</evidence>
<dbReference type="InterPro" id="IPR019734">
    <property type="entry name" value="TPR_rpt"/>
</dbReference>
<dbReference type="InterPro" id="IPR011990">
    <property type="entry name" value="TPR-like_helical_dom_sf"/>
</dbReference>
<dbReference type="SUPFAM" id="SSF52540">
    <property type="entry name" value="P-loop containing nucleoside triphosphate hydrolases"/>
    <property type="match status" value="1"/>
</dbReference>
<keyword evidence="1" id="KW-0175">Coiled coil</keyword>
<dbReference type="PANTHER" id="PTHR47691">
    <property type="entry name" value="REGULATOR-RELATED"/>
    <property type="match status" value="1"/>
</dbReference>
<reference evidence="3" key="2">
    <citation type="journal article" date="2021" name="PeerJ">
        <title>Extensive microbial diversity within the chicken gut microbiome revealed by metagenomics and culture.</title>
        <authorList>
            <person name="Gilroy R."/>
            <person name="Ravi A."/>
            <person name="Getino M."/>
            <person name="Pursley I."/>
            <person name="Horton D.L."/>
            <person name="Alikhan N.F."/>
            <person name="Baker D."/>
            <person name="Gharbi K."/>
            <person name="Hall N."/>
            <person name="Watson M."/>
            <person name="Adriaenssens E.M."/>
            <person name="Foster-Nyarko E."/>
            <person name="Jarju S."/>
            <person name="Secka A."/>
            <person name="Antonio M."/>
            <person name="Oren A."/>
            <person name="Chaudhuri R.R."/>
            <person name="La Ragione R."/>
            <person name="Hildebrand F."/>
            <person name="Pallen M.J."/>
        </authorList>
    </citation>
    <scope>NUCLEOTIDE SEQUENCE</scope>
    <source>
        <strain evidence="3">ChiBcec2-4451</strain>
    </source>
</reference>
<dbReference type="AlphaFoldDB" id="A0A9D1NUF3"/>
<dbReference type="Pfam" id="PF00931">
    <property type="entry name" value="NB-ARC"/>
    <property type="match status" value="1"/>
</dbReference>
<gene>
    <name evidence="3" type="ORF">IAA63_06020</name>
</gene>
<sequence>MKVQKRYQEELLEWKERLYQLRARYRDTPPGFHTSQEEAQVVKRLKRERQEYQKQSRYRFAASYCPTEECFVGRQGYLARMEEMLRRENGPVILYGIGGIGKTALAREYIRKHAKQYDTVLFLSYNIGFQELICDDFQLPIENLRFTTEKYESKSRYFAEKMNVIAELARSTKVLLVIDDCNRRRDARLREVFSLPCDILVTTRTDPSCWGDFSAICVKELETEEEWKQFLRAYHQGEFTAEERKRIRDYRLRVKGHTLLMQLCLRGLETGVEMPEKVAKDFFSRFPLRKEEKQILRELSVMPVQGIPLALYREISRASSQALDCLAGYLLIGRGKSQEGSRAEEMLTLHPVIAEAARKVFSPSMDNCRKMISALSAKTWNAWNRTYQENQRMVPYVFAVLKAFPRPAAWMARQLDELVTLLWIQGYYAEAKAYSKKIVKAVISYYGENHQITGEMCLRLAAVYYNSMDFSRAEEWYRKAYCILKNCPPTDSRHEYLLSTVLWKLARSCRYQGDYEAALKMLDEAVVRMERFRDSTRIRELPLQDGDWQIEYQYLLIDQAKCYLKQGKSREAEENCRRGMVEIQKRQDTSYRENEFNSLLAEIYLEKGRLTEAEGLCRGMVKKAERFRGRNFKDTLSCRELLGDVYAAQGKRENARREYDTVLECLVRDYPYQLQWTEKIRQKRLQC</sequence>
<protein>
    <recommendedName>
        <fullName evidence="2">NB-ARC domain-containing protein</fullName>
    </recommendedName>
</protein>